<dbReference type="InterPro" id="IPR016032">
    <property type="entry name" value="Sig_transdc_resp-reg_C-effctor"/>
</dbReference>
<dbReference type="Gene3D" id="1.10.10.10">
    <property type="entry name" value="Winged helix-like DNA-binding domain superfamily/Winged helix DNA-binding domain"/>
    <property type="match status" value="1"/>
</dbReference>
<name>A0A3E0VHE1_9MICO</name>
<dbReference type="PANTHER" id="PTHR44688">
    <property type="entry name" value="DNA-BINDING TRANSCRIPTIONAL ACTIVATOR DEVR_DOSR"/>
    <property type="match status" value="1"/>
</dbReference>
<reference evidence="6 7" key="1">
    <citation type="submission" date="2017-04" db="EMBL/GenBank/DDBJ databases">
        <title>Comparative genome analysis of Subtercola boreus.</title>
        <authorList>
            <person name="Cho Y.-J."/>
            <person name="Cho A."/>
            <person name="Kim O.-S."/>
            <person name="Lee J.-I."/>
        </authorList>
    </citation>
    <scope>NUCLEOTIDE SEQUENCE [LARGE SCALE GENOMIC DNA]</scope>
    <source>
        <strain evidence="6 7">K300</strain>
    </source>
</reference>
<keyword evidence="2" id="KW-0238">DNA-binding</keyword>
<feature type="domain" description="HTH luxR-type" evidence="5">
    <location>
        <begin position="204"/>
        <end position="269"/>
    </location>
</feature>
<keyword evidence="1" id="KW-0805">Transcription regulation</keyword>
<dbReference type="PROSITE" id="PS50043">
    <property type="entry name" value="HTH_LUXR_2"/>
    <property type="match status" value="1"/>
</dbReference>
<dbReference type="PANTHER" id="PTHR44688:SF16">
    <property type="entry name" value="DNA-BINDING TRANSCRIPTIONAL ACTIVATOR DEVR_DOSR"/>
    <property type="match status" value="1"/>
</dbReference>
<dbReference type="GO" id="GO:0003677">
    <property type="term" value="F:DNA binding"/>
    <property type="evidence" value="ECO:0007669"/>
    <property type="project" value="UniProtKB-KW"/>
</dbReference>
<dbReference type="PRINTS" id="PR00038">
    <property type="entry name" value="HTHLUXR"/>
</dbReference>
<keyword evidence="7" id="KW-1185">Reference proteome</keyword>
<evidence type="ECO:0000256" key="2">
    <source>
        <dbReference type="ARBA" id="ARBA00023125"/>
    </source>
</evidence>
<feature type="region of interest" description="Disordered" evidence="4">
    <location>
        <begin position="186"/>
        <end position="207"/>
    </location>
</feature>
<evidence type="ECO:0000256" key="1">
    <source>
        <dbReference type="ARBA" id="ARBA00023015"/>
    </source>
</evidence>
<dbReference type="SMART" id="SM00421">
    <property type="entry name" value="HTH_LUXR"/>
    <property type="match status" value="1"/>
</dbReference>
<dbReference type="InterPro" id="IPR029016">
    <property type="entry name" value="GAF-like_dom_sf"/>
</dbReference>
<dbReference type="Proteomes" id="UP000256486">
    <property type="component" value="Unassembled WGS sequence"/>
</dbReference>
<dbReference type="EMBL" id="NBWZ01000001">
    <property type="protein sequence ID" value="RFA09079.1"/>
    <property type="molecule type" value="Genomic_DNA"/>
</dbReference>
<proteinExistence type="predicted"/>
<dbReference type="SUPFAM" id="SSF46894">
    <property type="entry name" value="C-terminal effector domain of the bipartite response regulators"/>
    <property type="match status" value="1"/>
</dbReference>
<evidence type="ECO:0000313" key="7">
    <source>
        <dbReference type="Proteomes" id="UP000256486"/>
    </source>
</evidence>
<dbReference type="SMART" id="SM00065">
    <property type="entry name" value="GAF"/>
    <property type="match status" value="1"/>
</dbReference>
<evidence type="ECO:0000256" key="3">
    <source>
        <dbReference type="ARBA" id="ARBA00023163"/>
    </source>
</evidence>
<dbReference type="InterPro" id="IPR000792">
    <property type="entry name" value="Tscrpt_reg_LuxR_C"/>
</dbReference>
<gene>
    <name evidence="6" type="ORF">B7R54_07460</name>
</gene>
<dbReference type="Pfam" id="PF00196">
    <property type="entry name" value="GerE"/>
    <property type="match status" value="1"/>
</dbReference>
<organism evidence="6 7">
    <name type="scientific">Subtercola boreus</name>
    <dbReference type="NCBI Taxonomy" id="120213"/>
    <lineage>
        <taxon>Bacteria</taxon>
        <taxon>Bacillati</taxon>
        <taxon>Actinomycetota</taxon>
        <taxon>Actinomycetes</taxon>
        <taxon>Micrococcales</taxon>
        <taxon>Microbacteriaceae</taxon>
        <taxon>Subtercola</taxon>
    </lineage>
</organism>
<dbReference type="InterPro" id="IPR003018">
    <property type="entry name" value="GAF"/>
</dbReference>
<dbReference type="GO" id="GO:0006355">
    <property type="term" value="P:regulation of DNA-templated transcription"/>
    <property type="evidence" value="ECO:0007669"/>
    <property type="project" value="InterPro"/>
</dbReference>
<evidence type="ECO:0000259" key="5">
    <source>
        <dbReference type="PROSITE" id="PS50043"/>
    </source>
</evidence>
<evidence type="ECO:0000256" key="4">
    <source>
        <dbReference type="SAM" id="MobiDB-lite"/>
    </source>
</evidence>
<sequence length="277" mass="29558">MTLVSATHSPTHSATVSSLAEELAGEFRLRPLLEKILTSAVRLLQCHSGSICTIDGPSGTYRKEVDLDVHCQAGQVFQLSEGVTGAVNRAGGFVSFDRYADVPRGHVGADDERYNSPVIGVPLTHNGELIGAFIVFGMPGSHLFLESDAELLTHFATHAAIAIVNSRLHSLELDRAVTAALTGHYAGAGQDQPDAGTDPNRGRGLSAPHRLTTRENEVLQLVIRGLPDKIIAHRLGISAKTVEKHVGTILRKTGARNRTMLAARTDPERLGYGGNPA</sequence>
<comment type="caution">
    <text evidence="6">The sequence shown here is derived from an EMBL/GenBank/DDBJ whole genome shotgun (WGS) entry which is preliminary data.</text>
</comment>
<dbReference type="Gene3D" id="3.30.450.40">
    <property type="match status" value="1"/>
</dbReference>
<evidence type="ECO:0000313" key="6">
    <source>
        <dbReference type="EMBL" id="RFA09079.1"/>
    </source>
</evidence>
<dbReference type="AlphaFoldDB" id="A0A3E0VHE1"/>
<accession>A0A3E0VHE1</accession>
<protein>
    <recommendedName>
        <fullName evidence="5">HTH luxR-type domain-containing protein</fullName>
    </recommendedName>
</protein>
<dbReference type="InterPro" id="IPR036388">
    <property type="entry name" value="WH-like_DNA-bd_sf"/>
</dbReference>
<dbReference type="CDD" id="cd06170">
    <property type="entry name" value="LuxR_C_like"/>
    <property type="match status" value="1"/>
</dbReference>
<dbReference type="Pfam" id="PF13185">
    <property type="entry name" value="GAF_2"/>
    <property type="match status" value="1"/>
</dbReference>
<keyword evidence="3" id="KW-0804">Transcription</keyword>
<dbReference type="SUPFAM" id="SSF55781">
    <property type="entry name" value="GAF domain-like"/>
    <property type="match status" value="1"/>
</dbReference>
<dbReference type="RefSeq" id="WP_142206635.1">
    <property type="nucleotide sequence ID" value="NZ_NBWZ01000001.1"/>
</dbReference>